<evidence type="ECO:0000313" key="6">
    <source>
        <dbReference type="EMBL" id="ADK79539.1"/>
    </source>
</evidence>
<dbReference type="GO" id="GO:0003700">
    <property type="term" value="F:DNA-binding transcription factor activity"/>
    <property type="evidence" value="ECO:0007669"/>
    <property type="project" value="TreeGrafter"/>
</dbReference>
<dbReference type="InterPro" id="IPR001647">
    <property type="entry name" value="HTH_TetR"/>
</dbReference>
<sequence length="202" mass="22843">MKTQQDTRAENEEQIILATIECIETFGIHGATIRRIAQRAGVNSAAISYYFRSKEHLLQVAMERTLENAFDLNDFSDSVGKPVQERLTHIFSFLIEGALKFPGISRAHFYEPFIEGNYETPGVEHINAFLSALETEILASSNSYTQQEVRTKLVYLTSATMIYPGLMPKLLEPFSNVKLSDKATRDAYVENLIWTLFPASQP</sequence>
<dbReference type="PANTHER" id="PTHR30055">
    <property type="entry name" value="HTH-TYPE TRANSCRIPTIONAL REGULATOR RUTR"/>
    <property type="match status" value="1"/>
</dbReference>
<dbReference type="KEGG" id="ssm:Spirs_0383"/>
<dbReference type="SUPFAM" id="SSF46689">
    <property type="entry name" value="Homeodomain-like"/>
    <property type="match status" value="1"/>
</dbReference>
<gene>
    <name evidence="6" type="ordered locus">Spirs_0383</name>
</gene>
<dbReference type="eggNOG" id="COG1309">
    <property type="taxonomic scope" value="Bacteria"/>
</dbReference>
<dbReference type="PRINTS" id="PR00455">
    <property type="entry name" value="HTHTETR"/>
</dbReference>
<feature type="domain" description="HTH tetR-type" evidence="5">
    <location>
        <begin position="9"/>
        <end position="69"/>
    </location>
</feature>
<name>E1RB09_SEDSS</name>
<proteinExistence type="predicted"/>
<dbReference type="HOGENOM" id="CLU_110628_0_0_12"/>
<evidence type="ECO:0000256" key="2">
    <source>
        <dbReference type="ARBA" id="ARBA00023125"/>
    </source>
</evidence>
<keyword evidence="3" id="KW-0804">Transcription</keyword>
<dbReference type="GO" id="GO:0000976">
    <property type="term" value="F:transcription cis-regulatory region binding"/>
    <property type="evidence" value="ECO:0007669"/>
    <property type="project" value="TreeGrafter"/>
</dbReference>
<keyword evidence="2 4" id="KW-0238">DNA-binding</keyword>
<dbReference type="PROSITE" id="PS50977">
    <property type="entry name" value="HTH_TETR_2"/>
    <property type="match status" value="1"/>
</dbReference>
<dbReference type="PROSITE" id="PS01081">
    <property type="entry name" value="HTH_TETR_1"/>
    <property type="match status" value="1"/>
</dbReference>
<reference evidence="6 7" key="1">
    <citation type="journal article" date="2010" name="Stand. Genomic Sci.">
        <title>Complete genome sequence of Spirochaeta smaragdinae type strain (SEBR 4228).</title>
        <authorList>
            <person name="Mavromatis K."/>
            <person name="Yasawong M."/>
            <person name="Chertkov O."/>
            <person name="Lapidus A."/>
            <person name="Lucas S."/>
            <person name="Nolan M."/>
            <person name="Del Rio T.G."/>
            <person name="Tice H."/>
            <person name="Cheng J.F."/>
            <person name="Pitluck S."/>
            <person name="Liolios K."/>
            <person name="Ivanova N."/>
            <person name="Tapia R."/>
            <person name="Han C."/>
            <person name="Bruce D."/>
            <person name="Goodwin L."/>
            <person name="Pati A."/>
            <person name="Chen A."/>
            <person name="Palaniappan K."/>
            <person name="Land M."/>
            <person name="Hauser L."/>
            <person name="Chang Y.J."/>
            <person name="Jeffries C.D."/>
            <person name="Detter J.C."/>
            <person name="Rohde M."/>
            <person name="Brambilla E."/>
            <person name="Spring S."/>
            <person name="Goker M."/>
            <person name="Sikorski J."/>
            <person name="Woyke T."/>
            <person name="Bristow J."/>
            <person name="Eisen J.A."/>
            <person name="Markowitz V."/>
            <person name="Hugenholtz P."/>
            <person name="Klenk H.P."/>
            <person name="Kyrpides N.C."/>
        </authorList>
    </citation>
    <scope>NUCLEOTIDE SEQUENCE [LARGE SCALE GENOMIC DNA]</scope>
    <source>
        <strain evidence="7">DSM 11293 / JCM 15392 / SEBR 4228</strain>
    </source>
</reference>
<dbReference type="RefSeq" id="WP_013253003.1">
    <property type="nucleotide sequence ID" value="NC_014364.1"/>
</dbReference>
<dbReference type="PANTHER" id="PTHR30055:SF234">
    <property type="entry name" value="HTH-TYPE TRANSCRIPTIONAL REGULATOR BETI"/>
    <property type="match status" value="1"/>
</dbReference>
<dbReference type="InterPro" id="IPR050109">
    <property type="entry name" value="HTH-type_TetR-like_transc_reg"/>
</dbReference>
<dbReference type="AlphaFoldDB" id="E1RB09"/>
<dbReference type="Gene3D" id="1.10.357.10">
    <property type="entry name" value="Tetracycline Repressor, domain 2"/>
    <property type="match status" value="1"/>
</dbReference>
<dbReference type="Proteomes" id="UP000002318">
    <property type="component" value="Chromosome"/>
</dbReference>
<dbReference type="STRING" id="573413.Spirs_0383"/>
<feature type="DNA-binding region" description="H-T-H motif" evidence="4">
    <location>
        <begin position="32"/>
        <end position="51"/>
    </location>
</feature>
<evidence type="ECO:0000259" key="5">
    <source>
        <dbReference type="PROSITE" id="PS50977"/>
    </source>
</evidence>
<dbReference type="InterPro" id="IPR009057">
    <property type="entry name" value="Homeodomain-like_sf"/>
</dbReference>
<dbReference type="EMBL" id="CP002116">
    <property type="protein sequence ID" value="ADK79539.1"/>
    <property type="molecule type" value="Genomic_DNA"/>
</dbReference>
<evidence type="ECO:0000313" key="7">
    <source>
        <dbReference type="Proteomes" id="UP000002318"/>
    </source>
</evidence>
<accession>E1RB09</accession>
<organism evidence="6 7">
    <name type="scientific">Sediminispirochaeta smaragdinae (strain DSM 11293 / JCM 15392 / SEBR 4228)</name>
    <name type="common">Spirochaeta smaragdinae</name>
    <dbReference type="NCBI Taxonomy" id="573413"/>
    <lineage>
        <taxon>Bacteria</taxon>
        <taxon>Pseudomonadati</taxon>
        <taxon>Spirochaetota</taxon>
        <taxon>Spirochaetia</taxon>
        <taxon>Spirochaetales</taxon>
        <taxon>Spirochaetaceae</taxon>
        <taxon>Sediminispirochaeta</taxon>
    </lineage>
</organism>
<evidence type="ECO:0000256" key="4">
    <source>
        <dbReference type="PROSITE-ProRule" id="PRU00335"/>
    </source>
</evidence>
<evidence type="ECO:0000256" key="1">
    <source>
        <dbReference type="ARBA" id="ARBA00023015"/>
    </source>
</evidence>
<keyword evidence="1" id="KW-0805">Transcription regulation</keyword>
<dbReference type="Pfam" id="PF00440">
    <property type="entry name" value="TetR_N"/>
    <property type="match status" value="1"/>
</dbReference>
<dbReference type="InterPro" id="IPR023772">
    <property type="entry name" value="DNA-bd_HTH_TetR-type_CS"/>
</dbReference>
<evidence type="ECO:0000256" key="3">
    <source>
        <dbReference type="ARBA" id="ARBA00023163"/>
    </source>
</evidence>
<protein>
    <submittedName>
        <fullName evidence="6">Transcriptional regulator, TetR family</fullName>
    </submittedName>
</protein>
<dbReference type="OrthoDB" id="9785164at2"/>
<keyword evidence="7" id="KW-1185">Reference proteome</keyword>